<evidence type="ECO:0000256" key="1">
    <source>
        <dbReference type="ARBA" id="ARBA00004196"/>
    </source>
</evidence>
<dbReference type="AlphaFoldDB" id="K1LJF2"/>
<dbReference type="RefSeq" id="WP_006908252.1">
    <property type="nucleotide sequence ID" value="NZ_JH932292.1"/>
</dbReference>
<evidence type="ECO:0000259" key="6">
    <source>
        <dbReference type="PROSITE" id="PS50983"/>
    </source>
</evidence>
<dbReference type="EMBL" id="AGZD01000007">
    <property type="protein sequence ID" value="EKB54741.1"/>
    <property type="molecule type" value="Genomic_DNA"/>
</dbReference>
<comment type="caution">
    <text evidence="7">The sequence shown here is derived from an EMBL/GenBank/DDBJ whole genome shotgun (WGS) entry which is preliminary data.</text>
</comment>
<protein>
    <recommendedName>
        <fullName evidence="6">Fe/B12 periplasmic-binding domain-containing protein</fullName>
    </recommendedName>
</protein>
<dbReference type="PANTHER" id="PTHR30532:SF28">
    <property type="entry name" value="PETROBACTIN-BINDING PROTEIN YCLQ"/>
    <property type="match status" value="1"/>
</dbReference>
<dbReference type="Gene3D" id="3.40.50.1980">
    <property type="entry name" value="Nitrogenase molybdenum iron protein domain"/>
    <property type="match status" value="2"/>
</dbReference>
<dbReference type="InterPro" id="IPR002491">
    <property type="entry name" value="ABC_transptr_periplasmic_BD"/>
</dbReference>
<dbReference type="Pfam" id="PF01497">
    <property type="entry name" value="Peripla_BP_2"/>
    <property type="match status" value="1"/>
</dbReference>
<dbReference type="SUPFAM" id="SSF53807">
    <property type="entry name" value="Helical backbone' metal receptor"/>
    <property type="match status" value="1"/>
</dbReference>
<dbReference type="GO" id="GO:0030288">
    <property type="term" value="C:outer membrane-bounded periplasmic space"/>
    <property type="evidence" value="ECO:0007669"/>
    <property type="project" value="TreeGrafter"/>
</dbReference>
<comment type="similarity">
    <text evidence="2">Belongs to the bacterial solute-binding protein 8 family.</text>
</comment>
<dbReference type="Proteomes" id="UP000004465">
    <property type="component" value="Unassembled WGS sequence"/>
</dbReference>
<name>K1LJF2_9LACT</name>
<comment type="subcellular location">
    <subcellularLocation>
        <location evidence="1">Cell envelope</location>
    </subcellularLocation>
</comment>
<evidence type="ECO:0000256" key="5">
    <source>
        <dbReference type="SAM" id="SignalP"/>
    </source>
</evidence>
<reference evidence="7 8" key="1">
    <citation type="submission" date="2012-07" db="EMBL/GenBank/DDBJ databases">
        <title>The Genome Sequence of Facklamia hominis CCUG 36813.</title>
        <authorList>
            <consortium name="The Broad Institute Genome Sequencing Platform"/>
            <person name="Earl A."/>
            <person name="Ward D."/>
            <person name="Feldgarden M."/>
            <person name="Gevers D."/>
            <person name="Huys G."/>
            <person name="Walker B."/>
            <person name="Young S.K."/>
            <person name="Zeng Q."/>
            <person name="Gargeya S."/>
            <person name="Fitzgerald M."/>
            <person name="Haas B."/>
            <person name="Abouelleil A."/>
            <person name="Alvarado L."/>
            <person name="Arachchi H.M."/>
            <person name="Berlin A.M."/>
            <person name="Chapman S.B."/>
            <person name="Goldberg J."/>
            <person name="Griggs A."/>
            <person name="Gujja S."/>
            <person name="Hansen M."/>
            <person name="Howarth C."/>
            <person name="Imamovic A."/>
            <person name="Larimer J."/>
            <person name="McCowen C."/>
            <person name="Montmayeur A."/>
            <person name="Murphy C."/>
            <person name="Neiman D."/>
            <person name="Pearson M."/>
            <person name="Priest M."/>
            <person name="Roberts A."/>
            <person name="Saif S."/>
            <person name="Shea T."/>
            <person name="Sisk P."/>
            <person name="Sykes S."/>
            <person name="Wortman J."/>
            <person name="Nusbaum C."/>
            <person name="Birren B."/>
        </authorList>
    </citation>
    <scope>NUCLEOTIDE SEQUENCE [LARGE SCALE GENOMIC DNA]</scope>
    <source>
        <strain evidence="7 8">CCUG 36813</strain>
    </source>
</reference>
<feature type="chain" id="PRO_5038409056" description="Fe/B12 periplasmic-binding domain-containing protein" evidence="5">
    <location>
        <begin position="26"/>
        <end position="342"/>
    </location>
</feature>
<accession>K1LJF2</accession>
<evidence type="ECO:0000256" key="2">
    <source>
        <dbReference type="ARBA" id="ARBA00008814"/>
    </source>
</evidence>
<sequence length="342" mass="37745">MKQNRKFFRLLLILMSVATAFSFYGKNTRPLLVDARENQEQTSVEIEDIHGKVTVPVNPQKVVALDNRTFDSLIEWGVKPVAVPKDVMPADNAYVKDSSIENIGNHREPNLEMIAALQPDLVIVGQRFASYYDEIKELVPDAVVVDFSFDVSEEASEPGKALVEGMKQSTQALGKIFQKETEAQSLCEAFDLAISQAQAAYNGEDKVMSLVVSGGDIGFAAPGFGRVWGPIYQVLNWQPALEVANESSDHKGDDISVEAIAQSKPDWLMVLDRDAAVQSNDEGAKPAKDVIEQSPALKDLQVVQEGHIYYAPKSTYTDESIQTFTQIFEEIAQLMGASLERN</sequence>
<evidence type="ECO:0000256" key="3">
    <source>
        <dbReference type="ARBA" id="ARBA00022448"/>
    </source>
</evidence>
<gene>
    <name evidence="7" type="ORF">HMPREF9706_00931</name>
</gene>
<dbReference type="GO" id="GO:1901678">
    <property type="term" value="P:iron coordination entity transport"/>
    <property type="evidence" value="ECO:0007669"/>
    <property type="project" value="UniProtKB-ARBA"/>
</dbReference>
<feature type="signal peptide" evidence="5">
    <location>
        <begin position="1"/>
        <end position="25"/>
    </location>
</feature>
<keyword evidence="4 5" id="KW-0732">Signal</keyword>
<proteinExistence type="inferred from homology"/>
<dbReference type="STRING" id="883111.HMPREF9706_00931"/>
<evidence type="ECO:0000313" key="7">
    <source>
        <dbReference type="EMBL" id="EKB54741.1"/>
    </source>
</evidence>
<dbReference type="OrthoDB" id="63946at2"/>
<dbReference type="HOGENOM" id="CLU_038034_3_1_9"/>
<dbReference type="PANTHER" id="PTHR30532">
    <property type="entry name" value="IRON III DICITRATE-BINDING PERIPLASMIC PROTEIN"/>
    <property type="match status" value="1"/>
</dbReference>
<evidence type="ECO:0000313" key="8">
    <source>
        <dbReference type="Proteomes" id="UP000004465"/>
    </source>
</evidence>
<keyword evidence="8" id="KW-1185">Reference proteome</keyword>
<evidence type="ECO:0000256" key="4">
    <source>
        <dbReference type="ARBA" id="ARBA00022729"/>
    </source>
</evidence>
<dbReference type="PROSITE" id="PS50983">
    <property type="entry name" value="FE_B12_PBP"/>
    <property type="match status" value="1"/>
</dbReference>
<dbReference type="InterPro" id="IPR051313">
    <property type="entry name" value="Bact_iron-sidero_bind"/>
</dbReference>
<dbReference type="PATRIC" id="fig|883111.3.peg.932"/>
<keyword evidence="3" id="KW-0813">Transport</keyword>
<organism evidence="7 8">
    <name type="scientific">Facklamia hominis CCUG 36813</name>
    <dbReference type="NCBI Taxonomy" id="883111"/>
    <lineage>
        <taxon>Bacteria</taxon>
        <taxon>Bacillati</taxon>
        <taxon>Bacillota</taxon>
        <taxon>Bacilli</taxon>
        <taxon>Lactobacillales</taxon>
        <taxon>Aerococcaceae</taxon>
        <taxon>Facklamia</taxon>
    </lineage>
</organism>
<feature type="domain" description="Fe/B12 periplasmic-binding" evidence="6">
    <location>
        <begin position="61"/>
        <end position="339"/>
    </location>
</feature>